<name>A0A1I4F588_9HYPH</name>
<dbReference type="RefSeq" id="WP_244621951.1">
    <property type="nucleotide sequence ID" value="NZ_BSPE01000034.1"/>
</dbReference>
<sequence length="128" mass="14297">MRVLTIVMGETLEARNAVIEALGNHLNVDIRTYWQPDDAFFDLLRDNEIANAMLADVAGRQVADGNVAEKVTTQKKVIRDVLVGRERSPESRDLAAALDEIPGRKLTNRCGFRTADQWAKVRSLFASE</sequence>
<protein>
    <submittedName>
        <fullName evidence="1">Chromosome partitioning protein, ParB family</fullName>
    </submittedName>
</protein>
<dbReference type="AlphaFoldDB" id="A0A1I4F588"/>
<organism evidence="1 2">
    <name type="scientific">Neomesorhizobium albiziae</name>
    <dbReference type="NCBI Taxonomy" id="335020"/>
    <lineage>
        <taxon>Bacteria</taxon>
        <taxon>Pseudomonadati</taxon>
        <taxon>Pseudomonadota</taxon>
        <taxon>Alphaproteobacteria</taxon>
        <taxon>Hyphomicrobiales</taxon>
        <taxon>Phyllobacteriaceae</taxon>
        <taxon>Neomesorhizobium</taxon>
    </lineage>
</organism>
<dbReference type="Proteomes" id="UP000323300">
    <property type="component" value="Unassembled WGS sequence"/>
</dbReference>
<proteinExistence type="predicted"/>
<dbReference type="EMBL" id="FOSL01000035">
    <property type="protein sequence ID" value="SFL11956.1"/>
    <property type="molecule type" value="Genomic_DNA"/>
</dbReference>
<reference evidence="1 2" key="1">
    <citation type="submission" date="2016-10" db="EMBL/GenBank/DDBJ databases">
        <authorList>
            <person name="Varghese N."/>
            <person name="Submissions S."/>
        </authorList>
    </citation>
    <scope>NUCLEOTIDE SEQUENCE [LARGE SCALE GENOMIC DNA]</scope>
    <source>
        <strain evidence="1 2">DSM 21822</strain>
    </source>
</reference>
<accession>A0A1I4F588</accession>
<evidence type="ECO:0000313" key="1">
    <source>
        <dbReference type="EMBL" id="SFL11956.1"/>
    </source>
</evidence>
<keyword evidence="2" id="KW-1185">Reference proteome</keyword>
<evidence type="ECO:0000313" key="2">
    <source>
        <dbReference type="Proteomes" id="UP000323300"/>
    </source>
</evidence>
<gene>
    <name evidence="1" type="ORF">SAMN04488498_13513</name>
</gene>